<name>A0ABT1HQY6_STRSD</name>
<protein>
    <submittedName>
        <fullName evidence="1">Uncharacterized protein</fullName>
    </submittedName>
</protein>
<organism evidence="1 2">
    <name type="scientific">Streptoalloteichus tenebrarius (strain ATCC 17920 / DSM 40477 / JCM 4838 / CBS 697.72 / NBRC 16177 / NCIMB 11028 / NRRL B-12390 / A12253. 1 / ISP 5477)</name>
    <name type="common">Streptomyces tenebrarius</name>
    <dbReference type="NCBI Taxonomy" id="1933"/>
    <lineage>
        <taxon>Bacteria</taxon>
        <taxon>Bacillati</taxon>
        <taxon>Actinomycetota</taxon>
        <taxon>Actinomycetes</taxon>
        <taxon>Pseudonocardiales</taxon>
        <taxon>Pseudonocardiaceae</taxon>
        <taxon>Streptoalloteichus</taxon>
    </lineage>
</organism>
<sequence length="52" mass="5665">MSGRRPLAFASFITVTIRATRVFHWQVGADMPESVAVGTSRLRVVPAHPCLA</sequence>
<proteinExistence type="predicted"/>
<gene>
    <name evidence="1" type="ORF">LX15_001622</name>
</gene>
<dbReference type="EMBL" id="JAMTCP010000006">
    <property type="protein sequence ID" value="MCP2257935.1"/>
    <property type="molecule type" value="Genomic_DNA"/>
</dbReference>
<evidence type="ECO:0000313" key="2">
    <source>
        <dbReference type="Proteomes" id="UP001205311"/>
    </source>
</evidence>
<accession>A0ABT1HQY6</accession>
<keyword evidence="2" id="KW-1185">Reference proteome</keyword>
<dbReference type="Proteomes" id="UP001205311">
    <property type="component" value="Unassembled WGS sequence"/>
</dbReference>
<evidence type="ECO:0000313" key="1">
    <source>
        <dbReference type="EMBL" id="MCP2257935.1"/>
    </source>
</evidence>
<reference evidence="1 2" key="1">
    <citation type="submission" date="2022-06" db="EMBL/GenBank/DDBJ databases">
        <title>Genomic Encyclopedia of Archaeal and Bacterial Type Strains, Phase II (KMG-II): from individual species to whole genera.</title>
        <authorList>
            <person name="Goeker M."/>
        </authorList>
    </citation>
    <scope>NUCLEOTIDE SEQUENCE [LARGE SCALE GENOMIC DNA]</scope>
    <source>
        <strain evidence="1 2">DSM 40477</strain>
    </source>
</reference>
<comment type="caution">
    <text evidence="1">The sequence shown here is derived from an EMBL/GenBank/DDBJ whole genome shotgun (WGS) entry which is preliminary data.</text>
</comment>